<feature type="domain" description="DprA winged helix" evidence="1">
    <location>
        <begin position="18"/>
        <end position="64"/>
    </location>
</feature>
<dbReference type="CDD" id="cd00090">
    <property type="entry name" value="HTH_ARSR"/>
    <property type="match status" value="1"/>
</dbReference>
<dbReference type="Proteomes" id="UP000680348">
    <property type="component" value="Unassembled WGS sequence"/>
</dbReference>
<sequence>MSYVNGIGHQNTDTSFAAMPSTANAKSMRQRVLELLREEPMTCDEVAEALKLSPLSVRPRITELRNAGIVVDSGERKKLRSGKTGIIWLA</sequence>
<comment type="caution">
    <text evidence="2">The sequence shown here is derived from an EMBL/GenBank/DDBJ whole genome shotgun (WGS) entry which is preliminary data.</text>
</comment>
<dbReference type="Gene3D" id="1.10.10.10">
    <property type="entry name" value="Winged helix-like DNA-binding domain superfamily/Winged helix DNA-binding domain"/>
    <property type="match status" value="1"/>
</dbReference>
<reference evidence="2" key="1">
    <citation type="submission" date="2021-04" db="EMBL/GenBank/DDBJ databases">
        <title>Pseudaminobacter soli sp. nov., isolated from paddy soil contaminated by heavy metals.</title>
        <authorList>
            <person name="Zhang K."/>
        </authorList>
    </citation>
    <scope>NUCLEOTIDE SEQUENCE</scope>
    <source>
        <strain evidence="2">19-2017</strain>
    </source>
</reference>
<dbReference type="InterPro" id="IPR041614">
    <property type="entry name" value="DprA_WH"/>
</dbReference>
<dbReference type="Pfam" id="PF17782">
    <property type="entry name" value="WHD_DprA"/>
    <property type="match status" value="1"/>
</dbReference>
<dbReference type="InterPro" id="IPR011991">
    <property type="entry name" value="ArsR-like_HTH"/>
</dbReference>
<accession>A0A942I2G5</accession>
<organism evidence="2 3">
    <name type="scientific">Pseudaminobacter soli</name>
    <name type="common">ex Zhang et al. 2022</name>
    <dbReference type="NCBI Taxonomy" id="2831468"/>
    <lineage>
        <taxon>Bacteria</taxon>
        <taxon>Pseudomonadati</taxon>
        <taxon>Pseudomonadota</taxon>
        <taxon>Alphaproteobacteria</taxon>
        <taxon>Hyphomicrobiales</taxon>
        <taxon>Phyllobacteriaceae</taxon>
        <taxon>Pseudaminobacter</taxon>
    </lineage>
</organism>
<dbReference type="InterPro" id="IPR036388">
    <property type="entry name" value="WH-like_DNA-bd_sf"/>
</dbReference>
<evidence type="ECO:0000259" key="1">
    <source>
        <dbReference type="Pfam" id="PF17782"/>
    </source>
</evidence>
<gene>
    <name evidence="2" type="ORF">KEU06_08785</name>
</gene>
<dbReference type="EMBL" id="JAGWCR010000004">
    <property type="protein sequence ID" value="MBS3648723.1"/>
    <property type="molecule type" value="Genomic_DNA"/>
</dbReference>
<dbReference type="InterPro" id="IPR036390">
    <property type="entry name" value="WH_DNA-bd_sf"/>
</dbReference>
<protein>
    <submittedName>
        <fullName evidence="2">Winged helix-turn-helix transcriptional regulator</fullName>
    </submittedName>
</protein>
<proteinExistence type="predicted"/>
<name>A0A942I2G5_9HYPH</name>
<evidence type="ECO:0000313" key="2">
    <source>
        <dbReference type="EMBL" id="MBS3648723.1"/>
    </source>
</evidence>
<keyword evidence="3" id="KW-1185">Reference proteome</keyword>
<evidence type="ECO:0000313" key="3">
    <source>
        <dbReference type="Proteomes" id="UP000680348"/>
    </source>
</evidence>
<dbReference type="GO" id="GO:0006355">
    <property type="term" value="P:regulation of DNA-templated transcription"/>
    <property type="evidence" value="ECO:0007669"/>
    <property type="project" value="UniProtKB-ARBA"/>
</dbReference>
<dbReference type="RefSeq" id="WP_188254288.1">
    <property type="nucleotide sequence ID" value="NZ_JABVCF010000004.1"/>
</dbReference>
<dbReference type="AlphaFoldDB" id="A0A942I2G5"/>
<dbReference type="SUPFAM" id="SSF46785">
    <property type="entry name" value="Winged helix' DNA-binding domain"/>
    <property type="match status" value="1"/>
</dbReference>